<feature type="region of interest" description="Disordered" evidence="1">
    <location>
        <begin position="68"/>
        <end position="102"/>
    </location>
</feature>
<sequence>MEERTPLNLDCQHCSVNSSEDLSSWKVVNQEAPILMGQDQVRLQSADRGIANLTPHDATLDKAEKWRLQKRGMKGRGTQMDRQTERRTGGAKGTGMGAGLER</sequence>
<keyword evidence="3" id="KW-1185">Reference proteome</keyword>
<gene>
    <name evidence="2" type="ORF">MRATA1EN1_LOCUS16601</name>
</gene>
<protein>
    <submittedName>
        <fullName evidence="2">Uncharacterized protein</fullName>
    </submittedName>
</protein>
<name>A0ABN8Z6U4_RANTA</name>
<proteinExistence type="predicted"/>
<dbReference type="Proteomes" id="UP001176941">
    <property type="component" value="Chromosome 27"/>
</dbReference>
<feature type="compositionally biased region" description="Gly residues" evidence="1">
    <location>
        <begin position="90"/>
        <end position="102"/>
    </location>
</feature>
<evidence type="ECO:0000313" key="2">
    <source>
        <dbReference type="EMBL" id="CAI9167639.1"/>
    </source>
</evidence>
<dbReference type="EMBL" id="OX459963">
    <property type="protein sequence ID" value="CAI9167639.1"/>
    <property type="molecule type" value="Genomic_DNA"/>
</dbReference>
<organism evidence="2 3">
    <name type="scientific">Rangifer tarandus platyrhynchus</name>
    <name type="common">Svalbard reindeer</name>
    <dbReference type="NCBI Taxonomy" id="3082113"/>
    <lineage>
        <taxon>Eukaryota</taxon>
        <taxon>Metazoa</taxon>
        <taxon>Chordata</taxon>
        <taxon>Craniata</taxon>
        <taxon>Vertebrata</taxon>
        <taxon>Euteleostomi</taxon>
        <taxon>Mammalia</taxon>
        <taxon>Eutheria</taxon>
        <taxon>Laurasiatheria</taxon>
        <taxon>Artiodactyla</taxon>
        <taxon>Ruminantia</taxon>
        <taxon>Pecora</taxon>
        <taxon>Cervidae</taxon>
        <taxon>Odocoileinae</taxon>
        <taxon>Rangifer</taxon>
    </lineage>
</organism>
<accession>A0ABN8Z6U4</accession>
<evidence type="ECO:0000313" key="3">
    <source>
        <dbReference type="Proteomes" id="UP001176941"/>
    </source>
</evidence>
<reference evidence="2" key="1">
    <citation type="submission" date="2023-04" db="EMBL/GenBank/DDBJ databases">
        <authorList>
            <consortium name="ELIXIR-Norway"/>
        </authorList>
    </citation>
    <scope>NUCLEOTIDE SEQUENCE [LARGE SCALE GENOMIC DNA]</scope>
</reference>
<evidence type="ECO:0000256" key="1">
    <source>
        <dbReference type="SAM" id="MobiDB-lite"/>
    </source>
</evidence>